<evidence type="ECO:0000313" key="4">
    <source>
        <dbReference type="Proteomes" id="UP000033551"/>
    </source>
</evidence>
<dbReference type="Proteomes" id="UP000033551">
    <property type="component" value="Unassembled WGS sequence"/>
</dbReference>
<feature type="transmembrane region" description="Helical" evidence="2">
    <location>
        <begin position="76"/>
        <end position="96"/>
    </location>
</feature>
<reference evidence="3 4" key="1">
    <citation type="submission" date="2015-02" db="EMBL/GenBank/DDBJ databases">
        <authorList>
            <person name="Ju K.-S."/>
            <person name="Doroghazi J.R."/>
            <person name="Metcalf W."/>
        </authorList>
    </citation>
    <scope>NUCLEOTIDE SEQUENCE [LARGE SCALE GENOMIC DNA]</scope>
    <source>
        <strain evidence="3 4">NRRL ISP-5550</strain>
    </source>
</reference>
<accession>A0A0F4J392</accession>
<feature type="region of interest" description="Disordered" evidence="1">
    <location>
        <begin position="171"/>
        <end position="201"/>
    </location>
</feature>
<comment type="caution">
    <text evidence="3">The sequence shown here is derived from an EMBL/GenBank/DDBJ whole genome shotgun (WGS) entry which is preliminary data.</text>
</comment>
<keyword evidence="2" id="KW-0812">Transmembrane</keyword>
<proteinExistence type="predicted"/>
<evidence type="ECO:0000256" key="2">
    <source>
        <dbReference type="SAM" id="Phobius"/>
    </source>
</evidence>
<evidence type="ECO:0000256" key="1">
    <source>
        <dbReference type="SAM" id="MobiDB-lite"/>
    </source>
</evidence>
<dbReference type="PATRIC" id="fig|68223.7.peg.1794"/>
<name>A0A0F4J392_9ACTN</name>
<feature type="compositionally biased region" description="Pro residues" evidence="1">
    <location>
        <begin position="191"/>
        <end position="201"/>
    </location>
</feature>
<keyword evidence="2" id="KW-0472">Membrane</keyword>
<dbReference type="EMBL" id="JZWV01000843">
    <property type="protein sequence ID" value="KJY27376.1"/>
    <property type="molecule type" value="Genomic_DNA"/>
</dbReference>
<keyword evidence="4" id="KW-1185">Reference proteome</keyword>
<evidence type="ECO:0000313" key="3">
    <source>
        <dbReference type="EMBL" id="KJY27376.1"/>
    </source>
</evidence>
<dbReference type="RefSeq" id="WP_045950357.1">
    <property type="nucleotide sequence ID" value="NZ_JZWV01000843.1"/>
</dbReference>
<dbReference type="AlphaFoldDB" id="A0A0F4J392"/>
<gene>
    <name evidence="3" type="ORF">VR44_27780</name>
</gene>
<feature type="transmembrane region" description="Helical" evidence="2">
    <location>
        <begin position="17"/>
        <end position="37"/>
    </location>
</feature>
<dbReference type="OrthoDB" id="4150361at2"/>
<organism evidence="3 4">
    <name type="scientific">Streptomyces katrae</name>
    <dbReference type="NCBI Taxonomy" id="68223"/>
    <lineage>
        <taxon>Bacteria</taxon>
        <taxon>Bacillati</taxon>
        <taxon>Actinomycetota</taxon>
        <taxon>Actinomycetes</taxon>
        <taxon>Kitasatosporales</taxon>
        <taxon>Streptomycetaceae</taxon>
        <taxon>Streptomyces</taxon>
    </lineage>
</organism>
<feature type="transmembrane region" description="Helical" evidence="2">
    <location>
        <begin position="49"/>
        <end position="70"/>
    </location>
</feature>
<sequence length="201" mass="21457">GYAVTPERRAGAVADTFLGEGAGCVTALVLLALIGLYSLLKKTGAPEAALTACIVLFLAALCYGALIALVQWASGVVVDVLIVLLAVLTLPGLLFPGYRRALRRRMGGGGPETERGWVPATALAGVWYQPDPRGGDVVTVRLADGSVTAFVPAPDRARDLYDRFDALLRSTRPAPWPPQQPQPWQGHQPHQPYPYPGHPRS</sequence>
<feature type="non-terminal residue" evidence="3">
    <location>
        <position position="1"/>
    </location>
</feature>
<protein>
    <submittedName>
        <fullName evidence="3">Uncharacterized protein</fullName>
    </submittedName>
</protein>
<keyword evidence="2" id="KW-1133">Transmembrane helix</keyword>